<evidence type="ECO:0000256" key="8">
    <source>
        <dbReference type="ARBA" id="ARBA00022833"/>
    </source>
</evidence>
<dbReference type="GO" id="GO:0008270">
    <property type="term" value="F:zinc ion binding"/>
    <property type="evidence" value="ECO:0007669"/>
    <property type="project" value="UniProtKB-KW"/>
</dbReference>
<gene>
    <name evidence="12" type="ORF">PLBR_LOCUS5791</name>
</gene>
<dbReference type="PANTHER" id="PTHR11685">
    <property type="entry name" value="RBR FAMILY RING FINGER AND IBR DOMAIN-CONTAINING"/>
    <property type="match status" value="1"/>
</dbReference>
<dbReference type="Gene3D" id="1.20.120.1750">
    <property type="match status" value="1"/>
</dbReference>
<reference evidence="12 13" key="1">
    <citation type="submission" date="2018-03" db="EMBL/GenBank/DDBJ databases">
        <authorList>
            <person name="Fogelqvist J."/>
        </authorList>
    </citation>
    <scope>NUCLEOTIDE SEQUENCE [LARGE SCALE GENOMIC DNA]</scope>
</reference>
<keyword evidence="6 9" id="KW-0863">Zinc-finger</keyword>
<evidence type="ECO:0000256" key="1">
    <source>
        <dbReference type="ARBA" id="ARBA00001798"/>
    </source>
</evidence>
<evidence type="ECO:0000256" key="6">
    <source>
        <dbReference type="ARBA" id="ARBA00022771"/>
    </source>
</evidence>
<dbReference type="PROSITE" id="PS00518">
    <property type="entry name" value="ZF_RING_1"/>
    <property type="match status" value="1"/>
</dbReference>
<dbReference type="Proteomes" id="UP000290189">
    <property type="component" value="Unassembled WGS sequence"/>
</dbReference>
<evidence type="ECO:0000256" key="7">
    <source>
        <dbReference type="ARBA" id="ARBA00022786"/>
    </source>
</evidence>
<dbReference type="Gene3D" id="3.30.40.10">
    <property type="entry name" value="Zinc/RING finger domain, C3HC4 (zinc finger)"/>
    <property type="match status" value="1"/>
</dbReference>
<evidence type="ECO:0000256" key="2">
    <source>
        <dbReference type="ARBA" id="ARBA00012251"/>
    </source>
</evidence>
<dbReference type="InterPro" id="IPR001841">
    <property type="entry name" value="Znf_RING"/>
</dbReference>
<keyword evidence="5" id="KW-0677">Repeat</keyword>
<evidence type="ECO:0000256" key="4">
    <source>
        <dbReference type="ARBA" id="ARBA00022723"/>
    </source>
</evidence>
<evidence type="ECO:0000256" key="5">
    <source>
        <dbReference type="ARBA" id="ARBA00022737"/>
    </source>
</evidence>
<dbReference type="Pfam" id="PF01485">
    <property type="entry name" value="IBR"/>
    <property type="match status" value="1"/>
</dbReference>
<dbReference type="GO" id="GO:0016567">
    <property type="term" value="P:protein ubiquitination"/>
    <property type="evidence" value="ECO:0007669"/>
    <property type="project" value="InterPro"/>
</dbReference>
<sequence>MAPSVDGVDDVALRMQIEEAQRLLLTSPDEDVRLSAQMVLEECLAIREQARLLAVHADHRYAERLAAKFDELSDSDDNETLDDEPGRDGSPCADCLICLEPCLSAFPMECDHIFCMVCARRYCLVALEEAATKIPLLCPMPQCAKVISPEHTSQVALLDNSSQEKFERFVIMAAMVDRETVFCVNARCGAVFEVRSDATGRLQCPHCQSPFCVSCRRAWHGGQTCLEASQTAEDKAVEVLAQQQQWQHCPQCNRLISKIEGCNHITCVCNGCRNNEDRFDSRSRIIIIGVRDSAFQRNPFDIIGTRNGLLATLEGSGSIREIFYTKLWVNDCYGPEMVQAIEWHRAPWSRYAELMTAWLSLCAVEHGGTDQGTHNSLIWTNKIPDPHLVDPRDGDVAYDMAEAGSTIIVNGVVVTVRHQQRKRFAIVHQIGDRILPDCSLARC</sequence>
<organism evidence="12 13">
    <name type="scientific">Plasmodiophora brassicae</name>
    <name type="common">Clubroot disease agent</name>
    <dbReference type="NCBI Taxonomy" id="37360"/>
    <lineage>
        <taxon>Eukaryota</taxon>
        <taxon>Sar</taxon>
        <taxon>Rhizaria</taxon>
        <taxon>Endomyxa</taxon>
        <taxon>Phytomyxea</taxon>
        <taxon>Plasmodiophorida</taxon>
        <taxon>Plasmodiophoridae</taxon>
        <taxon>Plasmodiophora</taxon>
    </lineage>
</organism>
<dbReference type="SMART" id="SM00647">
    <property type="entry name" value="IBR"/>
    <property type="match status" value="1"/>
</dbReference>
<dbReference type="InterPro" id="IPR031127">
    <property type="entry name" value="E3_UB_ligase_RBR"/>
</dbReference>
<dbReference type="CDD" id="cd20335">
    <property type="entry name" value="BRcat_RBR"/>
    <property type="match status" value="1"/>
</dbReference>
<protein>
    <recommendedName>
        <fullName evidence="2">RBR-type E3 ubiquitin transferase</fullName>
        <ecNumber evidence="2">2.3.2.31</ecNumber>
    </recommendedName>
</protein>
<dbReference type="InterPro" id="IPR017907">
    <property type="entry name" value="Znf_RING_CS"/>
</dbReference>
<dbReference type="EMBL" id="OVEO01000010">
    <property type="protein sequence ID" value="SPQ98576.1"/>
    <property type="molecule type" value="Genomic_DNA"/>
</dbReference>
<keyword evidence="4" id="KW-0479">Metal-binding</keyword>
<keyword evidence="8" id="KW-0862">Zinc</keyword>
<keyword evidence="3" id="KW-0808">Transferase</keyword>
<evidence type="ECO:0000256" key="3">
    <source>
        <dbReference type="ARBA" id="ARBA00022679"/>
    </source>
</evidence>
<dbReference type="GO" id="GO:0061630">
    <property type="term" value="F:ubiquitin protein ligase activity"/>
    <property type="evidence" value="ECO:0007669"/>
    <property type="project" value="UniProtKB-EC"/>
</dbReference>
<dbReference type="PROSITE" id="PS50089">
    <property type="entry name" value="ZF_RING_2"/>
    <property type="match status" value="1"/>
</dbReference>
<comment type="catalytic activity">
    <reaction evidence="1">
        <text>[E2 ubiquitin-conjugating enzyme]-S-ubiquitinyl-L-cysteine + [acceptor protein]-L-lysine = [E2 ubiquitin-conjugating enzyme]-L-cysteine + [acceptor protein]-N(6)-ubiquitinyl-L-lysine.</text>
        <dbReference type="EC" id="2.3.2.31"/>
    </reaction>
</comment>
<feature type="domain" description="RING-type" evidence="10">
    <location>
        <begin position="95"/>
        <end position="142"/>
    </location>
</feature>
<evidence type="ECO:0000259" key="10">
    <source>
        <dbReference type="PROSITE" id="PS50089"/>
    </source>
</evidence>
<dbReference type="SUPFAM" id="SSF57850">
    <property type="entry name" value="RING/U-box"/>
    <property type="match status" value="3"/>
</dbReference>
<dbReference type="PROSITE" id="PS51873">
    <property type="entry name" value="TRIAD"/>
    <property type="match status" value="1"/>
</dbReference>
<dbReference type="InterPro" id="IPR002867">
    <property type="entry name" value="IBR_dom"/>
</dbReference>
<keyword evidence="12" id="KW-0496">Mitochondrion</keyword>
<dbReference type="InterPro" id="IPR013083">
    <property type="entry name" value="Znf_RING/FYVE/PHD"/>
</dbReference>
<name>A0A3P3YEG8_PLABS</name>
<accession>A0A3P3YEG8</accession>
<evidence type="ECO:0000313" key="13">
    <source>
        <dbReference type="Proteomes" id="UP000290189"/>
    </source>
</evidence>
<evidence type="ECO:0000259" key="11">
    <source>
        <dbReference type="PROSITE" id="PS51873"/>
    </source>
</evidence>
<dbReference type="InterPro" id="IPR044066">
    <property type="entry name" value="TRIAD_supradom"/>
</dbReference>
<dbReference type="AlphaFoldDB" id="A0A3P3YEG8"/>
<proteinExistence type="predicted"/>
<evidence type="ECO:0000256" key="9">
    <source>
        <dbReference type="PROSITE-ProRule" id="PRU00175"/>
    </source>
</evidence>
<dbReference type="EC" id="2.3.2.31" evidence="2"/>
<feature type="domain" description="RING-type" evidence="11">
    <location>
        <begin position="91"/>
        <end position="301"/>
    </location>
</feature>
<evidence type="ECO:0000313" key="12">
    <source>
        <dbReference type="EMBL" id="SPQ98576.1"/>
    </source>
</evidence>
<geneLocation type="mitochondrion" evidence="12"/>
<keyword evidence="7" id="KW-0833">Ubl conjugation pathway</keyword>